<sequence>MARTVTPRKNVLVVVHNVTAMTRLLDVLPVFEGDFRVQLSYTWNGSDPFPDGLHRMLAERGIPLISWEQALLTRFDLALAANLGGLVEIDAPIVSIPHGIRYTKVLSRRTGEPENRRTGEPENRRTGEPRTGEPENRRTGEPENWRVAFGLDPQWVLYEGRPIASALVMSHEDQRAQLAAAVPEALGTAVVAGDACYDRLLTSLAPRLPAGTGRR</sequence>
<proteinExistence type="predicted"/>
<feature type="compositionally biased region" description="Basic and acidic residues" evidence="1">
    <location>
        <begin position="109"/>
        <end position="143"/>
    </location>
</feature>
<name>A0ABP6RGR3_9PSEU</name>
<keyword evidence="3" id="KW-1185">Reference proteome</keyword>
<accession>A0ABP6RGR3</accession>
<evidence type="ECO:0000313" key="2">
    <source>
        <dbReference type="EMBL" id="GAA3352864.1"/>
    </source>
</evidence>
<evidence type="ECO:0000256" key="1">
    <source>
        <dbReference type="SAM" id="MobiDB-lite"/>
    </source>
</evidence>
<organism evidence="2 3">
    <name type="scientific">Saccharopolyspora gregorii</name>
    <dbReference type="NCBI Taxonomy" id="33914"/>
    <lineage>
        <taxon>Bacteria</taxon>
        <taxon>Bacillati</taxon>
        <taxon>Actinomycetota</taxon>
        <taxon>Actinomycetes</taxon>
        <taxon>Pseudonocardiales</taxon>
        <taxon>Pseudonocardiaceae</taxon>
        <taxon>Saccharopolyspora</taxon>
    </lineage>
</organism>
<reference evidence="3" key="1">
    <citation type="journal article" date="2019" name="Int. J. Syst. Evol. Microbiol.">
        <title>The Global Catalogue of Microorganisms (GCM) 10K type strain sequencing project: providing services to taxonomists for standard genome sequencing and annotation.</title>
        <authorList>
            <consortium name="The Broad Institute Genomics Platform"/>
            <consortium name="The Broad Institute Genome Sequencing Center for Infectious Disease"/>
            <person name="Wu L."/>
            <person name="Ma J."/>
        </authorList>
    </citation>
    <scope>NUCLEOTIDE SEQUENCE [LARGE SCALE GENOMIC DNA]</scope>
    <source>
        <strain evidence="3">JCM 9687</strain>
    </source>
</reference>
<dbReference type="Proteomes" id="UP001500483">
    <property type="component" value="Unassembled WGS sequence"/>
</dbReference>
<evidence type="ECO:0000313" key="3">
    <source>
        <dbReference type="Proteomes" id="UP001500483"/>
    </source>
</evidence>
<comment type="caution">
    <text evidence="2">The sequence shown here is derived from an EMBL/GenBank/DDBJ whole genome shotgun (WGS) entry which is preliminary data.</text>
</comment>
<feature type="region of interest" description="Disordered" evidence="1">
    <location>
        <begin position="107"/>
        <end position="143"/>
    </location>
</feature>
<gene>
    <name evidence="2" type="ORF">GCM10020366_04090</name>
</gene>
<dbReference type="EMBL" id="BAAAYK010000008">
    <property type="protein sequence ID" value="GAA3352864.1"/>
    <property type="molecule type" value="Genomic_DNA"/>
</dbReference>
<protein>
    <recommendedName>
        <fullName evidence="4">Glycosyltransferase family 1 protein</fullName>
    </recommendedName>
</protein>
<evidence type="ECO:0008006" key="4">
    <source>
        <dbReference type="Google" id="ProtNLM"/>
    </source>
</evidence>